<keyword evidence="3" id="KW-1185">Reference proteome</keyword>
<dbReference type="Proteomes" id="UP001318860">
    <property type="component" value="Unassembled WGS sequence"/>
</dbReference>
<evidence type="ECO:0000313" key="3">
    <source>
        <dbReference type="Proteomes" id="UP001318860"/>
    </source>
</evidence>
<evidence type="ECO:0000256" key="1">
    <source>
        <dbReference type="SAM" id="MobiDB-lite"/>
    </source>
</evidence>
<gene>
    <name evidence="2" type="ORF">DH2020_003841</name>
</gene>
<protein>
    <recommendedName>
        <fullName evidence="4">WW domain-containing protein</fullName>
    </recommendedName>
</protein>
<dbReference type="PANTHER" id="PTHR14791">
    <property type="entry name" value="BOMB/KIRA PROTEINS"/>
    <property type="match status" value="1"/>
</dbReference>
<name>A0ABR0XMY4_REHGL</name>
<evidence type="ECO:0000313" key="2">
    <source>
        <dbReference type="EMBL" id="KAK6160460.1"/>
    </source>
</evidence>
<sequence>MATPNMATITASLERSLQNCSLNHQQSSSSSSSTTGGGGAAEGSGSDSPPNLTADAATPTLELNSQASLPFHWEQCLDLKTGGIYYINWRTGMKATEDPRTTAEYGGDYYSEDDSSSYDSDGSCSESSPSSSREQWSGNNNINNQENCYYQEKNENENNNNNNSNNVLVVAGCKSCLMYYMVPKQLQICPKCCGQLLHFDRSENASS</sequence>
<dbReference type="SUPFAM" id="SSF51045">
    <property type="entry name" value="WW domain"/>
    <property type="match status" value="1"/>
</dbReference>
<accession>A0ABR0XMY4</accession>
<dbReference type="InterPro" id="IPR036020">
    <property type="entry name" value="WW_dom_sf"/>
</dbReference>
<organism evidence="2 3">
    <name type="scientific">Rehmannia glutinosa</name>
    <name type="common">Chinese foxglove</name>
    <dbReference type="NCBI Taxonomy" id="99300"/>
    <lineage>
        <taxon>Eukaryota</taxon>
        <taxon>Viridiplantae</taxon>
        <taxon>Streptophyta</taxon>
        <taxon>Embryophyta</taxon>
        <taxon>Tracheophyta</taxon>
        <taxon>Spermatophyta</taxon>
        <taxon>Magnoliopsida</taxon>
        <taxon>eudicotyledons</taxon>
        <taxon>Gunneridae</taxon>
        <taxon>Pentapetalae</taxon>
        <taxon>asterids</taxon>
        <taxon>lamiids</taxon>
        <taxon>Lamiales</taxon>
        <taxon>Orobanchaceae</taxon>
        <taxon>Rehmannieae</taxon>
        <taxon>Rehmannia</taxon>
    </lineage>
</organism>
<feature type="compositionally biased region" description="Low complexity" evidence="1">
    <location>
        <begin position="117"/>
        <end position="139"/>
    </location>
</feature>
<feature type="region of interest" description="Disordered" evidence="1">
    <location>
        <begin position="17"/>
        <end position="56"/>
    </location>
</feature>
<dbReference type="Gene3D" id="2.20.70.10">
    <property type="match status" value="1"/>
</dbReference>
<feature type="compositionally biased region" description="Polar residues" evidence="1">
    <location>
        <begin position="17"/>
        <end position="26"/>
    </location>
</feature>
<dbReference type="PANTHER" id="PTHR14791:SF29">
    <property type="entry name" value="PROTEIN KIBRA"/>
    <property type="match status" value="1"/>
</dbReference>
<feature type="region of interest" description="Disordered" evidence="1">
    <location>
        <begin position="98"/>
        <end position="139"/>
    </location>
</feature>
<dbReference type="InterPro" id="IPR051105">
    <property type="entry name" value="WWC/KIBRA_Hippo_Reg"/>
</dbReference>
<evidence type="ECO:0008006" key="4">
    <source>
        <dbReference type="Google" id="ProtNLM"/>
    </source>
</evidence>
<proteinExistence type="predicted"/>
<reference evidence="2 3" key="1">
    <citation type="journal article" date="2021" name="Comput. Struct. Biotechnol. J.">
        <title>De novo genome assembly of the potent medicinal plant Rehmannia glutinosa using nanopore technology.</title>
        <authorList>
            <person name="Ma L."/>
            <person name="Dong C."/>
            <person name="Song C."/>
            <person name="Wang X."/>
            <person name="Zheng X."/>
            <person name="Niu Y."/>
            <person name="Chen S."/>
            <person name="Feng W."/>
        </authorList>
    </citation>
    <scope>NUCLEOTIDE SEQUENCE [LARGE SCALE GENOMIC DNA]</scope>
    <source>
        <strain evidence="2">DH-2019</strain>
    </source>
</reference>
<comment type="caution">
    <text evidence="2">The sequence shown here is derived from an EMBL/GenBank/DDBJ whole genome shotgun (WGS) entry which is preliminary data.</text>
</comment>
<dbReference type="EMBL" id="JABTTQ020000003">
    <property type="protein sequence ID" value="KAK6160460.1"/>
    <property type="molecule type" value="Genomic_DNA"/>
</dbReference>